<keyword evidence="3" id="KW-1185">Reference proteome</keyword>
<reference evidence="2 3" key="1">
    <citation type="submission" date="2018-07" db="EMBL/GenBank/DDBJ databases">
        <title>Complete genome sequence of Flavobacterium arcticum type strain SM1502T.</title>
        <authorList>
            <person name="Li Y."/>
            <person name="Li D.-D."/>
        </authorList>
    </citation>
    <scope>NUCLEOTIDE SEQUENCE [LARGE SCALE GENOMIC DNA]</scope>
    <source>
        <strain evidence="2 3">SM1502</strain>
    </source>
</reference>
<evidence type="ECO:0000313" key="2">
    <source>
        <dbReference type="EMBL" id="AXG75101.1"/>
    </source>
</evidence>
<dbReference type="Proteomes" id="UP000253951">
    <property type="component" value="Chromosome"/>
</dbReference>
<sequence length="302" mass="35920">MNIEKEYHEIENDYTDFFKEIKRTIEKLLIEKNIPIAFNIYGRKKQLSSIQEKLSSGRFTVKKTITEINDLVGLRIVLLFPEYKKDIIDLLSSEFELLNSKVLKDEQSPDKFGYNSTHLILKIKEEWLTVPDWRNHSEKKIEVQIRTLSEHIWAEISHTLFYKREENIPNIINRDLYRVSALLEVVDEKLQNIKSQVEKHYNYIKECDYEEILKLDLFPETFRRVMLKNSEGIYNLDNDLNKELSSKIEKDYNILTTNALDDLITDKINLENIDNDNYVDKVLKILEADKERINNKQQEKAS</sequence>
<dbReference type="SUPFAM" id="SSF81301">
    <property type="entry name" value="Nucleotidyltransferase"/>
    <property type="match status" value="1"/>
</dbReference>
<feature type="domain" description="RelA/SpoT" evidence="1">
    <location>
        <begin position="42"/>
        <end position="168"/>
    </location>
</feature>
<dbReference type="Pfam" id="PF04607">
    <property type="entry name" value="RelA_SpoT"/>
    <property type="match status" value="1"/>
</dbReference>
<dbReference type="GO" id="GO:0015969">
    <property type="term" value="P:guanosine tetraphosphate metabolic process"/>
    <property type="evidence" value="ECO:0007669"/>
    <property type="project" value="InterPro"/>
</dbReference>
<dbReference type="PANTHER" id="PTHR41773:SF1">
    <property type="entry name" value="RELA_SPOT DOMAIN-CONTAINING PROTEIN"/>
    <property type="match status" value="1"/>
</dbReference>
<accession>A0A345HEU1</accession>
<gene>
    <name evidence="2" type="ORF">DVK85_13020</name>
</gene>
<evidence type="ECO:0000313" key="3">
    <source>
        <dbReference type="Proteomes" id="UP000253951"/>
    </source>
</evidence>
<dbReference type="CDD" id="cd05399">
    <property type="entry name" value="NT_Rel-Spo_like"/>
    <property type="match status" value="1"/>
</dbReference>
<dbReference type="KEGG" id="fat:DVK85_13020"/>
<dbReference type="PANTHER" id="PTHR41773">
    <property type="entry name" value="GTP PYROPHOSPHATASE-RELATED"/>
    <property type="match status" value="1"/>
</dbReference>
<dbReference type="EMBL" id="CP031188">
    <property type="protein sequence ID" value="AXG75101.1"/>
    <property type="molecule type" value="Genomic_DNA"/>
</dbReference>
<dbReference type="RefSeq" id="WP_114678859.1">
    <property type="nucleotide sequence ID" value="NZ_CP031188.1"/>
</dbReference>
<dbReference type="OrthoDB" id="9801824at2"/>
<dbReference type="InterPro" id="IPR007685">
    <property type="entry name" value="RelA_SpoT"/>
</dbReference>
<dbReference type="SMART" id="SM00954">
    <property type="entry name" value="RelA_SpoT"/>
    <property type="match status" value="1"/>
</dbReference>
<dbReference type="Gene3D" id="3.30.460.10">
    <property type="entry name" value="Beta Polymerase, domain 2"/>
    <property type="match status" value="1"/>
</dbReference>
<organism evidence="2 3">
    <name type="scientific">Flavobacterium arcticum</name>
    <dbReference type="NCBI Taxonomy" id="1784713"/>
    <lineage>
        <taxon>Bacteria</taxon>
        <taxon>Pseudomonadati</taxon>
        <taxon>Bacteroidota</taxon>
        <taxon>Flavobacteriia</taxon>
        <taxon>Flavobacteriales</taxon>
        <taxon>Flavobacteriaceae</taxon>
        <taxon>Flavobacterium</taxon>
    </lineage>
</organism>
<name>A0A345HEU1_9FLAO</name>
<dbReference type="InterPro" id="IPR043519">
    <property type="entry name" value="NT_sf"/>
</dbReference>
<proteinExistence type="predicted"/>
<dbReference type="Gene3D" id="1.10.287.860">
    <property type="entry name" value="Nucleotidyltransferase"/>
    <property type="match status" value="1"/>
</dbReference>
<dbReference type="AlphaFoldDB" id="A0A345HEU1"/>
<protein>
    <recommendedName>
        <fullName evidence="1">RelA/SpoT domain-containing protein</fullName>
    </recommendedName>
</protein>
<evidence type="ECO:0000259" key="1">
    <source>
        <dbReference type="SMART" id="SM00954"/>
    </source>
</evidence>